<dbReference type="SMART" id="SM00028">
    <property type="entry name" value="TPR"/>
    <property type="match status" value="15"/>
</dbReference>
<dbReference type="InterPro" id="IPR004527">
    <property type="entry name" value="Glu-tRNA-ligase_bac/mito"/>
</dbReference>
<evidence type="ECO:0000259" key="12">
    <source>
        <dbReference type="Pfam" id="PF00749"/>
    </source>
</evidence>
<dbReference type="InterPro" id="IPR033910">
    <property type="entry name" value="GluRS_core"/>
</dbReference>
<proteinExistence type="inferred from homology"/>
<comment type="similarity">
    <text evidence="2">Belongs to the class-I aminoacyl-tRNA synthetase family. Glutamate--tRNA ligase type 1 subfamily.</text>
</comment>
<dbReference type="HAMAP" id="MF_00022">
    <property type="entry name" value="Glu_tRNA_synth_type1"/>
    <property type="match status" value="1"/>
</dbReference>
<dbReference type="InterPro" id="IPR049940">
    <property type="entry name" value="GluQ/Sye"/>
</dbReference>
<keyword evidence="7" id="KW-0648">Protein biosynthesis</keyword>
<dbReference type="NCBIfam" id="TIGR00464">
    <property type="entry name" value="gltX_bact"/>
    <property type="match status" value="1"/>
</dbReference>
<dbReference type="InterPro" id="IPR020058">
    <property type="entry name" value="Glu/Gln-tRNA-synth_Ib_cat-dom"/>
</dbReference>
<keyword evidence="15" id="KW-1185">Reference proteome</keyword>
<keyword evidence="10" id="KW-0802">TPR repeat</keyword>
<protein>
    <recommendedName>
        <fullName evidence="3">glutamate--tRNA ligase</fullName>
        <ecNumber evidence="3">6.1.1.17</ecNumber>
    </recommendedName>
    <alternativeName>
        <fullName evidence="9">Glutamyl-tRNA synthetase</fullName>
    </alternativeName>
</protein>
<evidence type="ECO:0000256" key="6">
    <source>
        <dbReference type="ARBA" id="ARBA00022840"/>
    </source>
</evidence>
<keyword evidence="6" id="KW-0067">ATP-binding</keyword>
<dbReference type="PROSITE" id="PS50005">
    <property type="entry name" value="TPR"/>
    <property type="match status" value="10"/>
</dbReference>
<dbReference type="AlphaFoldDB" id="A0A2P6VDC0"/>
<feature type="repeat" description="TPR" evidence="10">
    <location>
        <begin position="690"/>
        <end position="723"/>
    </location>
</feature>
<dbReference type="GO" id="GO:0006424">
    <property type="term" value="P:glutamyl-tRNA aminoacylation"/>
    <property type="evidence" value="ECO:0007669"/>
    <property type="project" value="InterPro"/>
</dbReference>
<feature type="repeat" description="TPR" evidence="10">
    <location>
        <begin position="486"/>
        <end position="519"/>
    </location>
</feature>
<accession>A0A2P6VDC0</accession>
<evidence type="ECO:0000256" key="8">
    <source>
        <dbReference type="ARBA" id="ARBA00023146"/>
    </source>
</evidence>
<evidence type="ECO:0000259" key="13">
    <source>
        <dbReference type="Pfam" id="PF19269"/>
    </source>
</evidence>
<feature type="compositionally biased region" description="Low complexity" evidence="11">
    <location>
        <begin position="271"/>
        <end position="283"/>
    </location>
</feature>
<organism evidence="14 15">
    <name type="scientific">Micractinium conductrix</name>
    <dbReference type="NCBI Taxonomy" id="554055"/>
    <lineage>
        <taxon>Eukaryota</taxon>
        <taxon>Viridiplantae</taxon>
        <taxon>Chlorophyta</taxon>
        <taxon>core chlorophytes</taxon>
        <taxon>Trebouxiophyceae</taxon>
        <taxon>Chlorellales</taxon>
        <taxon>Chlorellaceae</taxon>
        <taxon>Chlorella clade</taxon>
        <taxon>Micractinium</taxon>
    </lineage>
</organism>
<feature type="repeat" description="TPR" evidence="10">
    <location>
        <begin position="119"/>
        <end position="152"/>
    </location>
</feature>
<dbReference type="InterPro" id="IPR045462">
    <property type="entry name" value="aa-tRNA-synth_I_cd-bd"/>
</dbReference>
<dbReference type="InterPro" id="IPR014729">
    <property type="entry name" value="Rossmann-like_a/b/a_fold"/>
</dbReference>
<dbReference type="PANTHER" id="PTHR43311:SF2">
    <property type="entry name" value="GLUTAMATE--TRNA LIGASE, MITOCHONDRIAL-RELATED"/>
    <property type="match status" value="1"/>
</dbReference>
<dbReference type="PROSITE" id="PS00178">
    <property type="entry name" value="AA_TRNA_LIGASE_I"/>
    <property type="match status" value="1"/>
</dbReference>
<evidence type="ECO:0000256" key="11">
    <source>
        <dbReference type="SAM" id="MobiDB-lite"/>
    </source>
</evidence>
<evidence type="ECO:0000256" key="3">
    <source>
        <dbReference type="ARBA" id="ARBA00012835"/>
    </source>
</evidence>
<gene>
    <name evidence="14" type="ORF">C2E20_4606</name>
</gene>
<evidence type="ECO:0000256" key="4">
    <source>
        <dbReference type="ARBA" id="ARBA00022598"/>
    </source>
</evidence>
<feature type="region of interest" description="Disordered" evidence="11">
    <location>
        <begin position="189"/>
        <end position="345"/>
    </location>
</feature>
<feature type="repeat" description="TPR" evidence="10">
    <location>
        <begin position="724"/>
        <end position="757"/>
    </location>
</feature>
<dbReference type="Gene3D" id="1.25.40.10">
    <property type="entry name" value="Tetratricopeptide repeat domain"/>
    <property type="match status" value="7"/>
</dbReference>
<dbReference type="GO" id="GO:0009791">
    <property type="term" value="P:post-embryonic development"/>
    <property type="evidence" value="ECO:0007669"/>
    <property type="project" value="UniProtKB-ARBA"/>
</dbReference>
<feature type="repeat" description="TPR" evidence="10">
    <location>
        <begin position="554"/>
        <end position="587"/>
    </location>
</feature>
<dbReference type="InterPro" id="IPR020751">
    <property type="entry name" value="aa-tRNA-synth_I_codon-bd_sub2"/>
</dbReference>
<feature type="repeat" description="TPR" evidence="10">
    <location>
        <begin position="452"/>
        <end position="485"/>
    </location>
</feature>
<evidence type="ECO:0000313" key="15">
    <source>
        <dbReference type="Proteomes" id="UP000239649"/>
    </source>
</evidence>
<dbReference type="GO" id="GO:0048608">
    <property type="term" value="P:reproductive structure development"/>
    <property type="evidence" value="ECO:0007669"/>
    <property type="project" value="UniProtKB-ARBA"/>
</dbReference>
<dbReference type="GO" id="GO:0005524">
    <property type="term" value="F:ATP binding"/>
    <property type="evidence" value="ECO:0007669"/>
    <property type="project" value="UniProtKB-KW"/>
</dbReference>
<feature type="compositionally biased region" description="Polar residues" evidence="11">
    <location>
        <begin position="208"/>
        <end position="228"/>
    </location>
</feature>
<dbReference type="InterPro" id="IPR000924">
    <property type="entry name" value="Glu/Gln-tRNA-synth"/>
</dbReference>
<dbReference type="SUPFAM" id="SSF48163">
    <property type="entry name" value="An anticodon-binding domain of class I aminoacyl-tRNA synthetases"/>
    <property type="match status" value="1"/>
</dbReference>
<dbReference type="InterPro" id="IPR008925">
    <property type="entry name" value="aa_tRNA-synth_I_cd-bd_sf"/>
</dbReference>
<dbReference type="GO" id="GO:0000049">
    <property type="term" value="F:tRNA binding"/>
    <property type="evidence" value="ECO:0007669"/>
    <property type="project" value="InterPro"/>
</dbReference>
<sequence length="1272" mass="136549">MEAATPPGATLQPPDADLDFLASGTLERRRGDEGAPANGGAAGGGGGTGHGALPPGRQFVFRRNADYDSLIEACSRKLVVQPNNVRALMIRANSYLKKGLLEPAIADYSAALALDSRSVDAAYKRGIALQKLGRYEEAIADFNTVLAAEPSHVNATYGRAACNSHMGRYDEANDDYEKALAADKALGSWRLRSTPPGSRSGVSLHGSPVTSVSSLPGSASKQQQQENGRSGDIPGSRARERSGSEASTSGRPTGGGDHGADPWLPAVRTRLSGLGLQDGSSGSMPLEAASPLRGSRASGGCSLDGGVPAAADAAGHAAPAVPQEYQHPPPQRQQQQQQQRREQHREVLTADDHHGRGYALRKHGDFAGAVAEYSAGLALDPKHFRCRFNRAFSLDKLGNFAAAVADYEAALALDSSSSYAHYNLGIVHDRLGDFPAAVARFTSAIELEPGNADFYHNRGFSLRKMERYEDAVRDYSAAVQLNPSHSKAYYNRAVALERLRRYEAAAEDYGAVLVLDPRNAPAHQNRGALWLRLGRLQDALDDLGAAVELDSSAAAAWHARGEAKERLGDAEGALADLQKACELEPANPAFLRSLGLALRNGGQHEQAIAVLSRLLARQADDEAALQARGFCLRKLGSFAAAAADFSRLLSLGHATARTYNSRAYCHASLGKYAAAVADYTAALALDAGNTHALFNRGISHEKCGDLAAAVEDFSACIAVDPSNAVAFYNRAAALDALGQYERAVADYRRALDAENEATKAPQSRRGARYAGKARAAATLDRPTAAAAAAAGGEVRVRFAPSPTGYLHVGGARTALFNWLFAKNVGGKLILRVEDTDAARSTRESEEAVLTDLKWMGIHWDEGPDVGGPYGPYRQSERKDIYKQYVDQLVAAGQAYPCFCTDEELEAMKKDAEEKKLPPIYRGKWASASKEEVDDMMAKGVPHCYRFRVPKSQIVKIQDVIRGDVSWNTDTLGDFVLLRSNGLPVYNFCVAIDDALMKISHVIRAEEHLPNTLRQVLIYQALGFPTPIFGHVSLILAPDKSKLSKRHGATSVGEFREDGYLAAAMLNYLSLLGWNDGSEQEIYSVEELQQAFSLDRITKSAAVFDKTKLSWMNGQHLRSLPEDDMRSMNSLELVADCDRELRALLTYPLAETLASDGAKAVIEDNFQEIVAAALAAHDSGDLAAALASGHDGFKKWLNSVGKAQGRKGKRLFMPMRIAFTGRMSGPDVGEVLNMLALESGDVAEAGAYVAVPQRMEALRAWLAANPAPAAAEA</sequence>
<dbReference type="InterPro" id="IPR011990">
    <property type="entry name" value="TPR-like_helical_dom_sf"/>
</dbReference>
<dbReference type="PROSITE" id="PS50293">
    <property type="entry name" value="TPR_REGION"/>
    <property type="match status" value="2"/>
</dbReference>
<keyword evidence="5" id="KW-0547">Nucleotide-binding</keyword>
<dbReference type="SUPFAM" id="SSF52374">
    <property type="entry name" value="Nucleotidylyl transferase"/>
    <property type="match status" value="1"/>
</dbReference>
<dbReference type="Pfam" id="PF13431">
    <property type="entry name" value="TPR_17"/>
    <property type="match status" value="1"/>
</dbReference>
<feature type="repeat" description="TPR" evidence="10">
    <location>
        <begin position="656"/>
        <end position="689"/>
    </location>
</feature>
<dbReference type="PANTHER" id="PTHR43311">
    <property type="entry name" value="GLUTAMATE--TRNA LIGASE"/>
    <property type="match status" value="1"/>
</dbReference>
<dbReference type="OrthoDB" id="428822at2759"/>
<dbReference type="Proteomes" id="UP000239649">
    <property type="component" value="Unassembled WGS sequence"/>
</dbReference>
<reference evidence="14 15" key="1">
    <citation type="journal article" date="2018" name="Plant J.">
        <title>Genome sequences of Chlorella sorokiniana UTEX 1602 and Micractinium conductrix SAG 241.80: implications to maltose excretion by a green alga.</title>
        <authorList>
            <person name="Arriola M.B."/>
            <person name="Velmurugan N."/>
            <person name="Zhang Y."/>
            <person name="Plunkett M.H."/>
            <person name="Hondzo H."/>
            <person name="Barney B.M."/>
        </authorList>
    </citation>
    <scope>NUCLEOTIDE SEQUENCE [LARGE SCALE GENOMIC DNA]</scope>
    <source>
        <strain evidence="14 15">SAG 241.80</strain>
    </source>
</reference>
<dbReference type="Pfam" id="PF00749">
    <property type="entry name" value="tRNA-synt_1c"/>
    <property type="match status" value="1"/>
</dbReference>
<dbReference type="InterPro" id="IPR001412">
    <property type="entry name" value="aa-tRNA-synth_I_CS"/>
</dbReference>
<dbReference type="Pfam" id="PF19269">
    <property type="entry name" value="Anticodon_2"/>
    <property type="match status" value="1"/>
</dbReference>
<dbReference type="EC" id="6.1.1.17" evidence="3"/>
<dbReference type="CDD" id="cd00808">
    <property type="entry name" value="GluRS_core"/>
    <property type="match status" value="1"/>
</dbReference>
<dbReference type="FunFam" id="3.40.50.620:FF:000045">
    <property type="entry name" value="Glutamate--tRNA ligase, mitochondrial"/>
    <property type="match status" value="1"/>
</dbReference>
<evidence type="ECO:0000256" key="9">
    <source>
        <dbReference type="ARBA" id="ARBA00030865"/>
    </source>
</evidence>
<feature type="repeat" description="TPR" evidence="10">
    <location>
        <begin position="350"/>
        <end position="383"/>
    </location>
</feature>
<dbReference type="InterPro" id="IPR019734">
    <property type="entry name" value="TPR_rpt"/>
</dbReference>
<keyword evidence="8" id="KW-0030">Aminoacyl-tRNA synthetase</keyword>
<feature type="compositionally biased region" description="Gly residues" evidence="11">
    <location>
        <begin position="40"/>
        <end position="50"/>
    </location>
</feature>
<evidence type="ECO:0000256" key="7">
    <source>
        <dbReference type="ARBA" id="ARBA00022917"/>
    </source>
</evidence>
<dbReference type="SUPFAM" id="SSF48452">
    <property type="entry name" value="TPR-like"/>
    <property type="match status" value="3"/>
</dbReference>
<dbReference type="GO" id="GO:0005739">
    <property type="term" value="C:mitochondrion"/>
    <property type="evidence" value="ECO:0007669"/>
    <property type="project" value="UniProtKB-SubCell"/>
</dbReference>
<evidence type="ECO:0000313" key="14">
    <source>
        <dbReference type="EMBL" id="PSC72085.1"/>
    </source>
</evidence>
<comment type="subcellular location">
    <subcellularLocation>
        <location evidence="1">Mitochondrion</location>
    </subcellularLocation>
</comment>
<dbReference type="PRINTS" id="PR00987">
    <property type="entry name" value="TRNASYNTHGLU"/>
</dbReference>
<dbReference type="Pfam" id="PF13432">
    <property type="entry name" value="TPR_16"/>
    <property type="match status" value="4"/>
</dbReference>
<keyword evidence="4" id="KW-0436">Ligase</keyword>
<feature type="compositionally biased region" description="Low complexity" evidence="11">
    <location>
        <begin position="304"/>
        <end position="338"/>
    </location>
</feature>
<evidence type="ECO:0000256" key="5">
    <source>
        <dbReference type="ARBA" id="ARBA00022741"/>
    </source>
</evidence>
<feature type="domain" description="Glutamyl/glutaminyl-tRNA synthetase class Ib catalytic" evidence="12">
    <location>
        <begin position="793"/>
        <end position="1110"/>
    </location>
</feature>
<feature type="domain" description="Aminoacyl-tRNA synthetase class I anticodon-binding" evidence="13">
    <location>
        <begin position="1188"/>
        <end position="1234"/>
    </location>
</feature>
<dbReference type="Gene3D" id="3.40.50.620">
    <property type="entry name" value="HUPs"/>
    <property type="match status" value="1"/>
</dbReference>
<dbReference type="GO" id="GO:0004818">
    <property type="term" value="F:glutamate-tRNA ligase activity"/>
    <property type="evidence" value="ECO:0007669"/>
    <property type="project" value="UniProtKB-EC"/>
</dbReference>
<feature type="repeat" description="TPR" evidence="10">
    <location>
        <begin position="520"/>
        <end position="553"/>
    </location>
</feature>
<feature type="region of interest" description="Disordered" evidence="11">
    <location>
        <begin position="1"/>
        <end position="55"/>
    </location>
</feature>
<evidence type="ECO:0000256" key="2">
    <source>
        <dbReference type="ARBA" id="ARBA00007894"/>
    </source>
</evidence>
<dbReference type="Gene3D" id="1.10.10.350">
    <property type="match status" value="1"/>
</dbReference>
<name>A0A2P6VDC0_9CHLO</name>
<comment type="caution">
    <text evidence="14">The sequence shown here is derived from an EMBL/GenBank/DDBJ whole genome shotgun (WGS) entry which is preliminary data.</text>
</comment>
<dbReference type="GO" id="GO:0008270">
    <property type="term" value="F:zinc ion binding"/>
    <property type="evidence" value="ECO:0007669"/>
    <property type="project" value="InterPro"/>
</dbReference>
<dbReference type="Pfam" id="PF14559">
    <property type="entry name" value="TPR_19"/>
    <property type="match status" value="1"/>
</dbReference>
<dbReference type="EMBL" id="LHPF02000011">
    <property type="protein sequence ID" value="PSC72085.1"/>
    <property type="molecule type" value="Genomic_DNA"/>
</dbReference>
<feature type="repeat" description="TPR" evidence="10">
    <location>
        <begin position="418"/>
        <end position="451"/>
    </location>
</feature>
<evidence type="ECO:0000256" key="1">
    <source>
        <dbReference type="ARBA" id="ARBA00004173"/>
    </source>
</evidence>
<evidence type="ECO:0000256" key="10">
    <source>
        <dbReference type="PROSITE-ProRule" id="PRU00339"/>
    </source>
</evidence>
<dbReference type="STRING" id="554055.A0A2P6VDC0"/>